<dbReference type="InterPro" id="IPR007848">
    <property type="entry name" value="Small_mtfrase_dom"/>
</dbReference>
<dbReference type="InterPro" id="IPR002052">
    <property type="entry name" value="DNA_methylase_N6_adenine_CS"/>
</dbReference>
<evidence type="ECO:0000256" key="1">
    <source>
        <dbReference type="ARBA" id="ARBA00012771"/>
    </source>
</evidence>
<dbReference type="Proteomes" id="UP000698222">
    <property type="component" value="Unassembled WGS sequence"/>
</dbReference>
<dbReference type="InterPro" id="IPR004556">
    <property type="entry name" value="HemK-like"/>
</dbReference>
<dbReference type="EMBL" id="JAGIOC010000001">
    <property type="protein sequence ID" value="MBP2408050.1"/>
    <property type="molecule type" value="Genomic_DNA"/>
</dbReference>
<feature type="domain" description="Release factor glutamine methyltransferase N-terminal" evidence="7">
    <location>
        <begin position="12"/>
        <end position="79"/>
    </location>
</feature>
<dbReference type="EC" id="2.1.1.297" evidence="1"/>
<keyword evidence="9" id="KW-1185">Reference proteome</keyword>
<dbReference type="InterPro" id="IPR050320">
    <property type="entry name" value="N5-glutamine_MTase"/>
</dbReference>
<sequence>MSGTETRVVLREALSVTTQRLGRAGVASPSVDARALIAEAAGTARPLILLDVLPDGFAAQLEQLTARRERREPLQLILGRAPFRRLMLRVREGVFIPRPETELALELLREHASGPLENLVDLCTGSGALAASALDEIPAARVLAVEIDPRAADLAVENLEAAGPGRGRVLRADLTADPAGPALAELAAAGPVDAILSNPPYIPPEAVPRDAEVLEHDPHRALFGGGEDGLAVPRAVISWAARLLRPGGVLIMEHADVQGPAARDAAARIGGFEQVSTAVDLTGRDRFLVARRAAGDPTPGSERLTR</sequence>
<evidence type="ECO:0000256" key="4">
    <source>
        <dbReference type="ARBA" id="ARBA00022691"/>
    </source>
</evidence>
<dbReference type="Gene3D" id="3.40.50.150">
    <property type="entry name" value="Vaccinia Virus protein VP39"/>
    <property type="match status" value="1"/>
</dbReference>
<dbReference type="InterPro" id="IPR019874">
    <property type="entry name" value="RF_methyltr_PrmC"/>
</dbReference>
<evidence type="ECO:0000259" key="7">
    <source>
        <dbReference type="Pfam" id="PF17827"/>
    </source>
</evidence>
<gene>
    <name evidence="8" type="ORF">JOF44_000953</name>
</gene>
<dbReference type="RefSeq" id="WP_209887969.1">
    <property type="nucleotide sequence ID" value="NZ_BAAAJV010000002.1"/>
</dbReference>
<name>A0ABS4YHQ3_9MICO</name>
<dbReference type="PROSITE" id="PS00092">
    <property type="entry name" value="N6_MTASE"/>
    <property type="match status" value="1"/>
</dbReference>
<organism evidence="8 9">
    <name type="scientific">Brachybacterium fresconis</name>
    <dbReference type="NCBI Taxonomy" id="173363"/>
    <lineage>
        <taxon>Bacteria</taxon>
        <taxon>Bacillati</taxon>
        <taxon>Actinomycetota</taxon>
        <taxon>Actinomycetes</taxon>
        <taxon>Micrococcales</taxon>
        <taxon>Dermabacteraceae</taxon>
        <taxon>Brachybacterium</taxon>
    </lineage>
</organism>
<keyword evidence="4" id="KW-0949">S-adenosyl-L-methionine</keyword>
<comment type="caution">
    <text evidence="8">The sequence shown here is derived from an EMBL/GenBank/DDBJ whole genome shotgun (WGS) entry which is preliminary data.</text>
</comment>
<evidence type="ECO:0000313" key="9">
    <source>
        <dbReference type="Proteomes" id="UP000698222"/>
    </source>
</evidence>
<evidence type="ECO:0000256" key="2">
    <source>
        <dbReference type="ARBA" id="ARBA00022603"/>
    </source>
</evidence>
<keyword evidence="2 8" id="KW-0489">Methyltransferase</keyword>
<dbReference type="GO" id="GO:0102559">
    <property type="term" value="F:peptide chain release factor N(5)-glutamine methyltransferase activity"/>
    <property type="evidence" value="ECO:0007669"/>
    <property type="project" value="UniProtKB-EC"/>
</dbReference>
<dbReference type="InterPro" id="IPR029063">
    <property type="entry name" value="SAM-dependent_MTases_sf"/>
</dbReference>
<keyword evidence="3 8" id="KW-0808">Transferase</keyword>
<dbReference type="PANTHER" id="PTHR18895">
    <property type="entry name" value="HEMK METHYLTRANSFERASE"/>
    <property type="match status" value="1"/>
</dbReference>
<reference evidence="8 9" key="1">
    <citation type="submission" date="2021-03" db="EMBL/GenBank/DDBJ databases">
        <title>Sequencing the genomes of 1000 actinobacteria strains.</title>
        <authorList>
            <person name="Klenk H.-P."/>
        </authorList>
    </citation>
    <scope>NUCLEOTIDE SEQUENCE [LARGE SCALE GENOMIC DNA]</scope>
    <source>
        <strain evidence="8 9">DSM 14564</strain>
    </source>
</reference>
<dbReference type="NCBIfam" id="TIGR03534">
    <property type="entry name" value="RF_mod_PrmC"/>
    <property type="match status" value="1"/>
</dbReference>
<accession>A0ABS4YHQ3</accession>
<proteinExistence type="predicted"/>
<dbReference type="Gene3D" id="1.10.8.10">
    <property type="entry name" value="DNA helicase RuvA subunit, C-terminal domain"/>
    <property type="match status" value="1"/>
</dbReference>
<dbReference type="InterPro" id="IPR040758">
    <property type="entry name" value="PrmC_N"/>
</dbReference>
<evidence type="ECO:0000259" key="6">
    <source>
        <dbReference type="Pfam" id="PF05175"/>
    </source>
</evidence>
<dbReference type="Pfam" id="PF05175">
    <property type="entry name" value="MTS"/>
    <property type="match status" value="1"/>
</dbReference>
<dbReference type="GO" id="GO:0032259">
    <property type="term" value="P:methylation"/>
    <property type="evidence" value="ECO:0007669"/>
    <property type="project" value="UniProtKB-KW"/>
</dbReference>
<evidence type="ECO:0000313" key="8">
    <source>
        <dbReference type="EMBL" id="MBP2408050.1"/>
    </source>
</evidence>
<dbReference type="PANTHER" id="PTHR18895:SF74">
    <property type="entry name" value="MTRF1L RELEASE FACTOR GLUTAMINE METHYLTRANSFERASE"/>
    <property type="match status" value="1"/>
</dbReference>
<dbReference type="NCBIfam" id="TIGR00536">
    <property type="entry name" value="hemK_fam"/>
    <property type="match status" value="1"/>
</dbReference>
<evidence type="ECO:0000256" key="5">
    <source>
        <dbReference type="ARBA" id="ARBA00048391"/>
    </source>
</evidence>
<protein>
    <recommendedName>
        <fullName evidence="1">peptide chain release factor N(5)-glutamine methyltransferase</fullName>
        <ecNumber evidence="1">2.1.1.297</ecNumber>
    </recommendedName>
</protein>
<evidence type="ECO:0000256" key="3">
    <source>
        <dbReference type="ARBA" id="ARBA00022679"/>
    </source>
</evidence>
<dbReference type="SUPFAM" id="SSF53335">
    <property type="entry name" value="S-adenosyl-L-methionine-dependent methyltransferases"/>
    <property type="match status" value="1"/>
</dbReference>
<dbReference type="Pfam" id="PF17827">
    <property type="entry name" value="PrmC_N"/>
    <property type="match status" value="1"/>
</dbReference>
<dbReference type="CDD" id="cd02440">
    <property type="entry name" value="AdoMet_MTases"/>
    <property type="match status" value="1"/>
</dbReference>
<feature type="domain" description="Methyltransferase small" evidence="6">
    <location>
        <begin position="101"/>
        <end position="204"/>
    </location>
</feature>
<comment type="catalytic activity">
    <reaction evidence="5">
        <text>L-glutaminyl-[peptide chain release factor] + S-adenosyl-L-methionine = N(5)-methyl-L-glutaminyl-[peptide chain release factor] + S-adenosyl-L-homocysteine + H(+)</text>
        <dbReference type="Rhea" id="RHEA:42896"/>
        <dbReference type="Rhea" id="RHEA-COMP:10271"/>
        <dbReference type="Rhea" id="RHEA-COMP:10272"/>
        <dbReference type="ChEBI" id="CHEBI:15378"/>
        <dbReference type="ChEBI" id="CHEBI:30011"/>
        <dbReference type="ChEBI" id="CHEBI:57856"/>
        <dbReference type="ChEBI" id="CHEBI:59789"/>
        <dbReference type="ChEBI" id="CHEBI:61891"/>
        <dbReference type="EC" id="2.1.1.297"/>
    </reaction>
</comment>